<dbReference type="EMBL" id="NIGF01000004">
    <property type="protein sequence ID" value="PQV64725.1"/>
    <property type="molecule type" value="Genomic_DNA"/>
</dbReference>
<dbReference type="InterPro" id="IPR017143">
    <property type="entry name" value="UCP037225"/>
</dbReference>
<accession>A0A2S8SV94</accession>
<organism evidence="1 2">
    <name type="scientific">Abditibacterium utsteinense</name>
    <dbReference type="NCBI Taxonomy" id="1960156"/>
    <lineage>
        <taxon>Bacteria</taxon>
        <taxon>Pseudomonadati</taxon>
        <taxon>Abditibacteriota</taxon>
        <taxon>Abditibacteriia</taxon>
        <taxon>Abditibacteriales</taxon>
        <taxon>Abditibacteriaceae</taxon>
        <taxon>Abditibacterium</taxon>
    </lineage>
</organism>
<comment type="caution">
    <text evidence="1">The sequence shown here is derived from an EMBL/GenBank/DDBJ whole genome shotgun (WGS) entry which is preliminary data.</text>
</comment>
<dbReference type="RefSeq" id="WP_105483089.1">
    <property type="nucleotide sequence ID" value="NZ_NIGF01000004.1"/>
</dbReference>
<dbReference type="InterPro" id="IPR025990">
    <property type="entry name" value="zinc_ribbon_bacterial"/>
</dbReference>
<gene>
    <name evidence="1" type="ORF">B1R32_104224</name>
</gene>
<evidence type="ECO:0000313" key="2">
    <source>
        <dbReference type="Proteomes" id="UP000237684"/>
    </source>
</evidence>
<dbReference type="Proteomes" id="UP000237684">
    <property type="component" value="Unassembled WGS sequence"/>
</dbReference>
<proteinExistence type="predicted"/>
<name>A0A2S8SV94_9BACT</name>
<dbReference type="AlphaFoldDB" id="A0A2S8SV94"/>
<keyword evidence="2" id="KW-1185">Reference proteome</keyword>
<dbReference type="PIRSF" id="PIRSF037225">
    <property type="entry name" value="UCP037225"/>
    <property type="match status" value="1"/>
</dbReference>
<reference evidence="1 2" key="1">
    <citation type="journal article" date="2018" name="Syst. Appl. Microbiol.">
        <title>Abditibacterium utsteinense sp. nov., the first cultivated member of candidate phylum FBP, isolated from ice-free Antarctic soil samples.</title>
        <authorList>
            <person name="Tahon G."/>
            <person name="Tytgat B."/>
            <person name="Lebbe L."/>
            <person name="Carlier A."/>
            <person name="Willems A."/>
        </authorList>
    </citation>
    <scope>NUCLEOTIDE SEQUENCE [LARGE SCALE GENOMIC DNA]</scope>
    <source>
        <strain evidence="1 2">LMG 29911</strain>
    </source>
</reference>
<dbReference type="InParanoid" id="A0A2S8SV94"/>
<protein>
    <submittedName>
        <fullName evidence="1">Cysteine-rich CPXCG</fullName>
    </submittedName>
</protein>
<sequence>MLNEFTPYFCEFCGEENEVFVDASGARVQKFTEDCQVCCRPNLLTIRIERDGEFNIEVEREYDA</sequence>
<dbReference type="OrthoDB" id="9814566at2"/>
<evidence type="ECO:0000313" key="1">
    <source>
        <dbReference type="EMBL" id="PQV64725.1"/>
    </source>
</evidence>
<dbReference type="Pfam" id="PF14255">
    <property type="entry name" value="Zn_ribbon_21"/>
    <property type="match status" value="1"/>
</dbReference>